<organism evidence="1 2">
    <name type="scientific">Mycobacterium gordonae</name>
    <dbReference type="NCBI Taxonomy" id="1778"/>
    <lineage>
        <taxon>Bacteria</taxon>
        <taxon>Bacillati</taxon>
        <taxon>Actinomycetota</taxon>
        <taxon>Actinomycetes</taxon>
        <taxon>Mycobacteriales</taxon>
        <taxon>Mycobacteriaceae</taxon>
        <taxon>Mycobacterium</taxon>
    </lineage>
</organism>
<sequence length="104" mass="11718">MPCLFRSSALFLWRYPLSVQQVPARRVQRLPPTAGVSSPGARLVRAARQPQGRLRVHPMAGPRRLAVRMPRLCRPALPIQCPAPFRFRPVRAGRCSWVLGSPTR</sequence>
<protein>
    <submittedName>
        <fullName evidence="1">Uncharacterized protein</fullName>
    </submittedName>
</protein>
<reference evidence="1 2" key="1">
    <citation type="submission" date="2015-10" db="EMBL/GenBank/DDBJ databases">
        <title>Mycobacterium gordonae draft genome assembly.</title>
        <authorList>
            <person name="Ustinova V."/>
            <person name="Smirnova T."/>
            <person name="Blagodatskikh K."/>
            <person name="Varlamov D."/>
            <person name="Larionova E."/>
            <person name="Chernousova L."/>
        </authorList>
    </citation>
    <scope>NUCLEOTIDE SEQUENCE [LARGE SCALE GENOMIC DNA]</scope>
    <source>
        <strain evidence="1 2">CTRI 14-8773</strain>
    </source>
</reference>
<comment type="caution">
    <text evidence="1">The sequence shown here is derived from an EMBL/GenBank/DDBJ whole genome shotgun (WGS) entry which is preliminary data.</text>
</comment>
<dbReference type="AlphaFoldDB" id="A0A0Q2S0Q2"/>
<gene>
    <name evidence="1" type="ORF">AO501_06150</name>
</gene>
<name>A0A0Q2S0Q2_MYCGO</name>
<evidence type="ECO:0000313" key="2">
    <source>
        <dbReference type="Proteomes" id="UP000051677"/>
    </source>
</evidence>
<dbReference type="EMBL" id="LKTM01000001">
    <property type="protein sequence ID" value="KQH81179.1"/>
    <property type="molecule type" value="Genomic_DNA"/>
</dbReference>
<dbReference type="Proteomes" id="UP000051677">
    <property type="component" value="Unassembled WGS sequence"/>
</dbReference>
<evidence type="ECO:0000313" key="1">
    <source>
        <dbReference type="EMBL" id="KQH81179.1"/>
    </source>
</evidence>
<proteinExistence type="predicted"/>
<accession>A0A0Q2S0Q2</accession>